<dbReference type="AlphaFoldDB" id="A0A026WSC8"/>
<gene>
    <name evidence="2" type="ORF">X777_02002</name>
</gene>
<dbReference type="Gene3D" id="3.40.1440.10">
    <property type="entry name" value="GIY-YIG endonuclease"/>
    <property type="match status" value="1"/>
</dbReference>
<dbReference type="EMBL" id="KK107136">
    <property type="protein sequence ID" value="EZA57994.1"/>
    <property type="molecule type" value="Genomic_DNA"/>
</dbReference>
<evidence type="ECO:0000313" key="3">
    <source>
        <dbReference type="Proteomes" id="UP000053097"/>
    </source>
</evidence>
<feature type="domain" description="GIY-YIG" evidence="1">
    <location>
        <begin position="62"/>
        <end position="113"/>
    </location>
</feature>
<sequence>MNNGKVNVQVNRNRITLPYITNLSDIIVRTLERYKVDCIYTIFNRLDCIIKRGKDKLGDGNQTGVVYKIECSDCDACYIGQTKRCLETRIKEHRSNINRSENNTRSVNNIVTR</sequence>
<organism evidence="2 3">
    <name type="scientific">Ooceraea biroi</name>
    <name type="common">Clonal raider ant</name>
    <name type="synonym">Cerapachys biroi</name>
    <dbReference type="NCBI Taxonomy" id="2015173"/>
    <lineage>
        <taxon>Eukaryota</taxon>
        <taxon>Metazoa</taxon>
        <taxon>Ecdysozoa</taxon>
        <taxon>Arthropoda</taxon>
        <taxon>Hexapoda</taxon>
        <taxon>Insecta</taxon>
        <taxon>Pterygota</taxon>
        <taxon>Neoptera</taxon>
        <taxon>Endopterygota</taxon>
        <taxon>Hymenoptera</taxon>
        <taxon>Apocrita</taxon>
        <taxon>Aculeata</taxon>
        <taxon>Formicoidea</taxon>
        <taxon>Formicidae</taxon>
        <taxon>Dorylinae</taxon>
        <taxon>Ooceraea</taxon>
    </lineage>
</organism>
<proteinExistence type="predicted"/>
<evidence type="ECO:0000259" key="1">
    <source>
        <dbReference type="PROSITE" id="PS50164"/>
    </source>
</evidence>
<protein>
    <recommendedName>
        <fullName evidence="1">GIY-YIG domain-containing protein</fullName>
    </recommendedName>
</protein>
<dbReference type="InterPro" id="IPR035901">
    <property type="entry name" value="GIY-YIG_endonuc_sf"/>
</dbReference>
<accession>A0A026WSC8</accession>
<dbReference type="PROSITE" id="PS50164">
    <property type="entry name" value="GIY_YIG"/>
    <property type="match status" value="1"/>
</dbReference>
<name>A0A026WSC8_OOCBI</name>
<evidence type="ECO:0000313" key="2">
    <source>
        <dbReference type="EMBL" id="EZA57994.1"/>
    </source>
</evidence>
<dbReference type="Pfam" id="PF01541">
    <property type="entry name" value="GIY-YIG"/>
    <property type="match status" value="1"/>
</dbReference>
<dbReference type="InterPro" id="IPR000305">
    <property type="entry name" value="GIY-YIG_endonuc"/>
</dbReference>
<reference evidence="2 3" key="1">
    <citation type="journal article" date="2014" name="Curr. Biol.">
        <title>The genome of the clonal raider ant Cerapachys biroi.</title>
        <authorList>
            <person name="Oxley P.R."/>
            <person name="Ji L."/>
            <person name="Fetter-Pruneda I."/>
            <person name="McKenzie S.K."/>
            <person name="Li C."/>
            <person name="Hu H."/>
            <person name="Zhang G."/>
            <person name="Kronauer D.J."/>
        </authorList>
    </citation>
    <scope>NUCLEOTIDE SEQUENCE [LARGE SCALE GENOMIC DNA]</scope>
</reference>
<dbReference type="Proteomes" id="UP000053097">
    <property type="component" value="Unassembled WGS sequence"/>
</dbReference>
<keyword evidence="3" id="KW-1185">Reference proteome</keyword>